<reference evidence="1 2" key="1">
    <citation type="submission" date="2021-06" db="EMBL/GenBank/DDBJ databases">
        <title>Caerostris darwini draft genome.</title>
        <authorList>
            <person name="Kono N."/>
            <person name="Arakawa K."/>
        </authorList>
    </citation>
    <scope>NUCLEOTIDE SEQUENCE [LARGE SCALE GENOMIC DNA]</scope>
</reference>
<comment type="caution">
    <text evidence="1">The sequence shown here is derived from an EMBL/GenBank/DDBJ whole genome shotgun (WGS) entry which is preliminary data.</text>
</comment>
<gene>
    <name evidence="1" type="ORF">CDAR_309271</name>
</gene>
<proteinExistence type="predicted"/>
<keyword evidence="2" id="KW-1185">Reference proteome</keyword>
<dbReference type="AlphaFoldDB" id="A0AAV4QM26"/>
<dbReference type="Proteomes" id="UP001054837">
    <property type="component" value="Unassembled WGS sequence"/>
</dbReference>
<sequence length="83" mass="9560">MNVRKCKFKTRTQARERAFLSSLAEELSRSFTVRESELSNDIHTVVNKILDLIPDLSPPFEASHIYDRPVLNDTIIQIVENDS</sequence>
<protein>
    <submittedName>
        <fullName evidence="1">Uncharacterized protein</fullName>
    </submittedName>
</protein>
<organism evidence="1 2">
    <name type="scientific">Caerostris darwini</name>
    <dbReference type="NCBI Taxonomy" id="1538125"/>
    <lineage>
        <taxon>Eukaryota</taxon>
        <taxon>Metazoa</taxon>
        <taxon>Ecdysozoa</taxon>
        <taxon>Arthropoda</taxon>
        <taxon>Chelicerata</taxon>
        <taxon>Arachnida</taxon>
        <taxon>Araneae</taxon>
        <taxon>Araneomorphae</taxon>
        <taxon>Entelegynae</taxon>
        <taxon>Araneoidea</taxon>
        <taxon>Araneidae</taxon>
        <taxon>Caerostris</taxon>
    </lineage>
</organism>
<evidence type="ECO:0000313" key="2">
    <source>
        <dbReference type="Proteomes" id="UP001054837"/>
    </source>
</evidence>
<name>A0AAV4QM26_9ARAC</name>
<accession>A0AAV4QM26</accession>
<dbReference type="EMBL" id="BPLQ01004596">
    <property type="protein sequence ID" value="GIY09287.1"/>
    <property type="molecule type" value="Genomic_DNA"/>
</dbReference>
<evidence type="ECO:0000313" key="1">
    <source>
        <dbReference type="EMBL" id="GIY09287.1"/>
    </source>
</evidence>